<evidence type="ECO:0000313" key="1">
    <source>
        <dbReference type="EMBL" id="BDR57665.1"/>
    </source>
</evidence>
<dbReference type="EMBL" id="AP026802">
    <property type="protein sequence ID" value="BDR57665.1"/>
    <property type="molecule type" value="Genomic_DNA"/>
</dbReference>
<dbReference type="Proteomes" id="UP001321861">
    <property type="component" value="Chromosome"/>
</dbReference>
<dbReference type="AlphaFoldDB" id="A0AAU9D5W6"/>
<sequence>MEFRKNILASFRKPFIKKDITTNGPLWNPQRINEIILDKNTQGYIFVDGQDIYIFHTSWEKFANYLQYRQDGIYPAVYFIDENFTSCFGENGERGSMKPVYIYIGLKS</sequence>
<evidence type="ECO:0000313" key="2">
    <source>
        <dbReference type="Proteomes" id="UP001321861"/>
    </source>
</evidence>
<name>A0AAU9D5W6_9LACO</name>
<dbReference type="KEGG" id="xap:XA3_01060"/>
<protein>
    <submittedName>
        <fullName evidence="1">Uncharacterized protein</fullName>
    </submittedName>
</protein>
<proteinExistence type="predicted"/>
<gene>
    <name evidence="1" type="ORF">XA3_01060</name>
</gene>
<keyword evidence="2" id="KW-1185">Reference proteome</keyword>
<reference evidence="1 2" key="1">
    <citation type="journal article" date="2023" name="Microbiol. Spectr.">
        <title>Symbiosis of Carpenter Bees with Uncharacterized Lactic Acid Bacteria Showing NAD Auxotrophy.</title>
        <authorList>
            <person name="Kawasaki S."/>
            <person name="Ozawa K."/>
            <person name="Mori T."/>
            <person name="Yamamoto A."/>
            <person name="Ito M."/>
            <person name="Ohkuma M."/>
            <person name="Sakamoto M."/>
            <person name="Matsutani M."/>
        </authorList>
    </citation>
    <scope>NUCLEOTIDE SEQUENCE [LARGE SCALE GENOMIC DNA]</scope>
    <source>
        <strain evidence="1 2">XA3</strain>
    </source>
</reference>
<accession>A0AAU9D5W6</accession>
<organism evidence="1 2">
    <name type="scientific">Xylocopilactobacillus apicola</name>
    <dbReference type="NCBI Taxonomy" id="2932184"/>
    <lineage>
        <taxon>Bacteria</taxon>
        <taxon>Bacillati</taxon>
        <taxon>Bacillota</taxon>
        <taxon>Bacilli</taxon>
        <taxon>Lactobacillales</taxon>
        <taxon>Lactobacillaceae</taxon>
        <taxon>Xylocopilactobacillus</taxon>
    </lineage>
</organism>